<reference evidence="3" key="1">
    <citation type="submission" date="2017-02" db="EMBL/GenBank/DDBJ databases">
        <authorList>
            <person name="Dridi B."/>
        </authorList>
    </citation>
    <scope>NUCLEOTIDE SEQUENCE [LARGE SCALE GENOMIC DNA]</scope>
    <source>
        <strain evidence="3">EB411</strain>
    </source>
</reference>
<proteinExistence type="predicted"/>
<gene>
    <name evidence="2" type="ORF">FM119_02485</name>
</gene>
<organism evidence="2 3">
    <name type="scientific">Mycetocola reblochoni REB411</name>
    <dbReference type="NCBI Taxonomy" id="1255698"/>
    <lineage>
        <taxon>Bacteria</taxon>
        <taxon>Bacillati</taxon>
        <taxon>Actinomycetota</taxon>
        <taxon>Actinomycetes</taxon>
        <taxon>Micrococcales</taxon>
        <taxon>Microbacteriaceae</taxon>
        <taxon>Mycetocola</taxon>
    </lineage>
</organism>
<keyword evidence="3" id="KW-1185">Reference proteome</keyword>
<dbReference type="Proteomes" id="UP000196778">
    <property type="component" value="Unassembled WGS sequence"/>
</dbReference>
<name>A0A1R4IMA4_9MICO</name>
<feature type="compositionally biased region" description="Basic and acidic residues" evidence="1">
    <location>
        <begin position="22"/>
        <end position="60"/>
    </location>
</feature>
<dbReference type="OrthoDB" id="4946496at2"/>
<sequence length="155" mass="16240">MSDVEAPAEGVDQAESSAQNETDWKSEARKWESRAKANKDAAEELAAVRESQKSEAEKAADRLKAAEARLAEFEARDQRAATVREVAAATGLDEAAVSVLAGGSADELTAAAEVLKPLISARQAGPVVKNAGDQPDHKSSPESEFLSSLFSGASN</sequence>
<evidence type="ECO:0000313" key="3">
    <source>
        <dbReference type="Proteomes" id="UP000196778"/>
    </source>
</evidence>
<protein>
    <submittedName>
        <fullName evidence="2">Phage capsid and scaffold # FIG020433</fullName>
    </submittedName>
</protein>
<feature type="region of interest" description="Disordered" evidence="1">
    <location>
        <begin position="123"/>
        <end position="155"/>
    </location>
</feature>
<evidence type="ECO:0000256" key="1">
    <source>
        <dbReference type="SAM" id="MobiDB-lite"/>
    </source>
</evidence>
<feature type="region of interest" description="Disordered" evidence="1">
    <location>
        <begin position="1"/>
        <end position="60"/>
    </location>
</feature>
<dbReference type="EMBL" id="FUKR01000016">
    <property type="protein sequence ID" value="SJN20879.1"/>
    <property type="molecule type" value="Genomic_DNA"/>
</dbReference>
<feature type="compositionally biased region" description="Low complexity" evidence="1">
    <location>
        <begin position="142"/>
        <end position="155"/>
    </location>
</feature>
<dbReference type="AlphaFoldDB" id="A0A1R4IMA4"/>
<accession>A0A1R4IMA4</accession>
<evidence type="ECO:0000313" key="2">
    <source>
        <dbReference type="EMBL" id="SJN20879.1"/>
    </source>
</evidence>
<dbReference type="RefSeq" id="WP_087136120.1">
    <property type="nucleotide sequence ID" value="NZ_FUKR01000016.1"/>
</dbReference>